<dbReference type="AlphaFoldDB" id="A0A9P3EEK1"/>
<evidence type="ECO:0000259" key="14">
    <source>
        <dbReference type="PROSITE" id="PS50109"/>
    </source>
</evidence>
<evidence type="ECO:0000256" key="8">
    <source>
        <dbReference type="ARBA" id="ARBA00022777"/>
    </source>
</evidence>
<dbReference type="InterPro" id="IPR036890">
    <property type="entry name" value="HATPase_C_sf"/>
</dbReference>
<dbReference type="Pfam" id="PF01627">
    <property type="entry name" value="Hpt"/>
    <property type="match status" value="1"/>
</dbReference>
<protein>
    <recommendedName>
        <fullName evidence="3">Chemotaxis protein CheA</fullName>
        <ecNumber evidence="2">2.7.13.3</ecNumber>
    </recommendedName>
</protein>
<keyword evidence="5 12" id="KW-0597">Phosphoprotein</keyword>
<comment type="caution">
    <text evidence="17">The sequence shown here is derived from an EMBL/GenBank/DDBJ whole genome shotgun (WGS) entry which is preliminary data.</text>
</comment>
<feature type="modified residue" description="Phosphohistidine" evidence="12">
    <location>
        <position position="48"/>
    </location>
</feature>
<dbReference type="PRINTS" id="PR00344">
    <property type="entry name" value="BCTRLSENSOR"/>
</dbReference>
<dbReference type="GO" id="GO:0006935">
    <property type="term" value="P:chemotaxis"/>
    <property type="evidence" value="ECO:0007669"/>
    <property type="project" value="UniProtKB-KW"/>
</dbReference>
<keyword evidence="6" id="KW-0808">Transferase</keyword>
<dbReference type="InterPro" id="IPR004358">
    <property type="entry name" value="Sig_transdc_His_kin-like_C"/>
</dbReference>
<dbReference type="InterPro" id="IPR036097">
    <property type="entry name" value="HisK_dim/P_sf"/>
</dbReference>
<dbReference type="SUPFAM" id="SSF50341">
    <property type="entry name" value="CheW-like"/>
    <property type="match status" value="1"/>
</dbReference>
<comment type="function">
    <text evidence="11">Involved in the transmission of sensory signals from the chemoreceptors to the flagellar motors. CheA is autophosphorylated; it can transfer its phosphate group to either CheB or CheY.</text>
</comment>
<dbReference type="CDD" id="cd00731">
    <property type="entry name" value="CheA_reg"/>
    <property type="match status" value="1"/>
</dbReference>
<dbReference type="CDD" id="cd16916">
    <property type="entry name" value="HATPase_CheA-like"/>
    <property type="match status" value="1"/>
</dbReference>
<evidence type="ECO:0000256" key="13">
    <source>
        <dbReference type="SAM" id="MobiDB-lite"/>
    </source>
</evidence>
<dbReference type="CDD" id="cd00088">
    <property type="entry name" value="HPT"/>
    <property type="match status" value="1"/>
</dbReference>
<feature type="domain" description="HPt" evidence="16">
    <location>
        <begin position="1"/>
        <end position="105"/>
    </location>
</feature>
<feature type="compositionally biased region" description="Low complexity" evidence="13">
    <location>
        <begin position="277"/>
        <end position="289"/>
    </location>
</feature>
<dbReference type="Pfam" id="PF02518">
    <property type="entry name" value="HATPase_c"/>
    <property type="match status" value="1"/>
</dbReference>
<dbReference type="SMART" id="SM00387">
    <property type="entry name" value="HATPase_c"/>
    <property type="match status" value="1"/>
</dbReference>
<dbReference type="SUPFAM" id="SSF55874">
    <property type="entry name" value="ATPase domain of HSP90 chaperone/DNA topoisomerase II/histidine kinase"/>
    <property type="match status" value="1"/>
</dbReference>
<dbReference type="InterPro" id="IPR036061">
    <property type="entry name" value="CheW-like_dom_sf"/>
</dbReference>
<reference evidence="17" key="1">
    <citation type="submission" date="2020-09" db="EMBL/GenBank/DDBJ databases">
        <title>Pseudomonas syringae pv. eriobotryae genome sequence causing loquat canker disease.</title>
        <authorList>
            <person name="Fukuda S."/>
            <person name="Tashiro H."/>
            <person name="Nagano Y."/>
        </authorList>
    </citation>
    <scope>NUCLEOTIDE SEQUENCE</scope>
    <source>
        <strain evidence="17">AM001</strain>
    </source>
</reference>
<feature type="domain" description="CheW-like" evidence="15">
    <location>
        <begin position="551"/>
        <end position="683"/>
    </location>
</feature>
<evidence type="ECO:0000313" key="18">
    <source>
        <dbReference type="Proteomes" id="UP000630864"/>
    </source>
</evidence>
<evidence type="ECO:0000259" key="16">
    <source>
        <dbReference type="PROSITE" id="PS50894"/>
    </source>
</evidence>
<dbReference type="SUPFAM" id="SSF47226">
    <property type="entry name" value="Histidine-containing phosphotransfer domain, HPT domain"/>
    <property type="match status" value="1"/>
</dbReference>
<evidence type="ECO:0000256" key="3">
    <source>
        <dbReference type="ARBA" id="ARBA00021495"/>
    </source>
</evidence>
<dbReference type="Pfam" id="PF02895">
    <property type="entry name" value="H-kinase_dim"/>
    <property type="match status" value="1"/>
</dbReference>
<evidence type="ECO:0000256" key="2">
    <source>
        <dbReference type="ARBA" id="ARBA00012438"/>
    </source>
</evidence>
<evidence type="ECO:0000256" key="6">
    <source>
        <dbReference type="ARBA" id="ARBA00022679"/>
    </source>
</evidence>
<dbReference type="InterPro" id="IPR037006">
    <property type="entry name" value="CheA-like_homodim_sf"/>
</dbReference>
<keyword evidence="9" id="KW-0067">ATP-binding</keyword>
<gene>
    <name evidence="17" type="ORF">PSE10A_50990</name>
</gene>
<dbReference type="PROSITE" id="PS50894">
    <property type="entry name" value="HPT"/>
    <property type="match status" value="1"/>
</dbReference>
<evidence type="ECO:0000256" key="10">
    <source>
        <dbReference type="ARBA" id="ARBA00023012"/>
    </source>
</evidence>
<dbReference type="GO" id="GO:0005737">
    <property type="term" value="C:cytoplasm"/>
    <property type="evidence" value="ECO:0007669"/>
    <property type="project" value="InterPro"/>
</dbReference>
<dbReference type="PROSITE" id="PS50851">
    <property type="entry name" value="CHEW"/>
    <property type="match status" value="1"/>
</dbReference>
<proteinExistence type="predicted"/>
<evidence type="ECO:0000313" key="17">
    <source>
        <dbReference type="EMBL" id="GFZ62588.1"/>
    </source>
</evidence>
<evidence type="ECO:0000259" key="15">
    <source>
        <dbReference type="PROSITE" id="PS50851"/>
    </source>
</evidence>
<keyword evidence="4" id="KW-0145">Chemotaxis</keyword>
<dbReference type="GO" id="GO:0005524">
    <property type="term" value="F:ATP binding"/>
    <property type="evidence" value="ECO:0007669"/>
    <property type="project" value="UniProtKB-KW"/>
</dbReference>
<dbReference type="GO" id="GO:0000155">
    <property type="term" value="F:phosphorelay sensor kinase activity"/>
    <property type="evidence" value="ECO:0007669"/>
    <property type="project" value="InterPro"/>
</dbReference>
<dbReference type="SMART" id="SM01231">
    <property type="entry name" value="H-kinase_dim"/>
    <property type="match status" value="1"/>
</dbReference>
<accession>A0A9P3EEK1</accession>
<evidence type="ECO:0000256" key="1">
    <source>
        <dbReference type="ARBA" id="ARBA00000085"/>
    </source>
</evidence>
<evidence type="ECO:0000256" key="12">
    <source>
        <dbReference type="PROSITE-ProRule" id="PRU00110"/>
    </source>
</evidence>
<keyword evidence="7" id="KW-0547">Nucleotide-binding</keyword>
<dbReference type="PROSITE" id="PS50109">
    <property type="entry name" value="HIS_KIN"/>
    <property type="match status" value="1"/>
</dbReference>
<dbReference type="Gene3D" id="1.20.120.160">
    <property type="entry name" value="HPT domain"/>
    <property type="match status" value="1"/>
</dbReference>
<dbReference type="EMBL" id="BMZW01000044">
    <property type="protein sequence ID" value="GFZ62588.1"/>
    <property type="molecule type" value="Genomic_DNA"/>
</dbReference>
<dbReference type="InterPro" id="IPR003594">
    <property type="entry name" value="HATPase_dom"/>
</dbReference>
<dbReference type="InterPro" id="IPR036641">
    <property type="entry name" value="HPT_dom_sf"/>
</dbReference>
<keyword evidence="10" id="KW-0902">Two-component regulatory system</keyword>
<dbReference type="PANTHER" id="PTHR43395">
    <property type="entry name" value="SENSOR HISTIDINE KINASE CHEA"/>
    <property type="match status" value="1"/>
</dbReference>
<dbReference type="Gene3D" id="2.30.30.40">
    <property type="entry name" value="SH3 Domains"/>
    <property type="match status" value="1"/>
</dbReference>
<dbReference type="InterPro" id="IPR008207">
    <property type="entry name" value="Sig_transdc_His_kin_Hpt_dom"/>
</dbReference>
<evidence type="ECO:0000256" key="11">
    <source>
        <dbReference type="ARBA" id="ARBA00035100"/>
    </source>
</evidence>
<name>A0A9P3EEK1_PSEA0</name>
<dbReference type="Gene3D" id="1.10.287.560">
    <property type="entry name" value="Histidine kinase CheA-like, homodimeric domain"/>
    <property type="match status" value="1"/>
</dbReference>
<dbReference type="InterPro" id="IPR051315">
    <property type="entry name" value="Bact_Chemotaxis_CheA"/>
</dbReference>
<dbReference type="SUPFAM" id="SSF47384">
    <property type="entry name" value="Homodimeric domain of signal transducing histidine kinase"/>
    <property type="match status" value="1"/>
</dbReference>
<feature type="domain" description="Histidine kinase" evidence="14">
    <location>
        <begin position="342"/>
        <end position="549"/>
    </location>
</feature>
<dbReference type="InterPro" id="IPR004105">
    <property type="entry name" value="CheA-like_dim"/>
</dbReference>
<dbReference type="InterPro" id="IPR005467">
    <property type="entry name" value="His_kinase_dom"/>
</dbReference>
<keyword evidence="8" id="KW-0418">Kinase</keyword>
<dbReference type="PANTHER" id="PTHR43395:SF10">
    <property type="entry name" value="CHEMOTAXIS PROTEIN CHEA"/>
    <property type="match status" value="1"/>
</dbReference>
<comment type="catalytic activity">
    <reaction evidence="1">
        <text>ATP + protein L-histidine = ADP + protein N-phospho-L-histidine.</text>
        <dbReference type="EC" id="2.7.13.3"/>
    </reaction>
</comment>
<evidence type="ECO:0000256" key="4">
    <source>
        <dbReference type="ARBA" id="ARBA00022500"/>
    </source>
</evidence>
<dbReference type="InterPro" id="IPR002545">
    <property type="entry name" value="CheW-lke_dom"/>
</dbReference>
<feature type="region of interest" description="Disordered" evidence="13">
    <location>
        <begin position="244"/>
        <end position="303"/>
    </location>
</feature>
<evidence type="ECO:0000256" key="9">
    <source>
        <dbReference type="ARBA" id="ARBA00022840"/>
    </source>
</evidence>
<dbReference type="Proteomes" id="UP000630864">
    <property type="component" value="Unassembled WGS sequence"/>
</dbReference>
<dbReference type="EC" id="2.7.13.3" evidence="2"/>
<dbReference type="Pfam" id="PF01584">
    <property type="entry name" value="CheW"/>
    <property type="match status" value="1"/>
</dbReference>
<dbReference type="RefSeq" id="WP_060411476.1">
    <property type="nucleotide sequence ID" value="NZ_BMZW01000044.1"/>
</dbReference>
<sequence length="700" mass="75688">MSINLDQAQQTFIVEARELLQAMEESLLQLESEPGDQDAIGAVFRAAHTIKGSAGLFGLTPIVSFTHIVEDVLDRLREGSVSVDAGLIAVLLKSGDHMLELIDVVASRGQPLQPPALEREAALRQALQVYQAPGNAQPADEARAPSVIDEQPAEVLWHISLRFGVDVFRNGMDPLSFLRYLNTLGQMVQVTTVTDSIPALEAWDPESCHLGFEIDFRSSAGHAAINEVFDFVREDCAVEITPVNETPDHVEPTGTELVSQTEHSPAVASGELLGDQRAVPRTPAAATAVERPSSASEQKNKDGRYVRVNADKLDELINLVGELVIAGAGASLLARSCDNDPLQEASSTVSGLVEQILDGALHLRMIPIGDTFNRFRRVVRDVSQELGKDIDLIINGAETELDKTVVEKIGDPLMHLLRNSMDHGIESAEARRAAGKPAKGHLSLNAYHDSGSIVIEIADDGAGLNRERILDKAQQRGLVAAGASLTDQEIYNLIFEPGFSTAEAVTNLSGRGVGMDVVKRNITLLRGTVDLDSQPGQGTIVRIRLPLTLAIINGFLVGIDQSTYVIPLDMVQECIELDEQNRHLTRDSGYLDLRGEVLPLVYLRDHFNHEGPAARRQNVVVVRYAEHKAGLVVDDLLGEFQTVIKPLGKLFGALRGISGSTILGSGAVALILDIPALLNQIVQMEARSTQAPQALLPTSR</sequence>
<evidence type="ECO:0000256" key="5">
    <source>
        <dbReference type="ARBA" id="ARBA00022553"/>
    </source>
</evidence>
<evidence type="ECO:0000256" key="7">
    <source>
        <dbReference type="ARBA" id="ARBA00022741"/>
    </source>
</evidence>
<dbReference type="FunFam" id="3.30.565.10:FF:000016">
    <property type="entry name" value="Chemotaxis protein CheA, putative"/>
    <property type="match status" value="1"/>
</dbReference>
<organism evidence="17 18">
    <name type="scientific">Pseudomonas amygdali pv. eriobotryae</name>
    <dbReference type="NCBI Taxonomy" id="129137"/>
    <lineage>
        <taxon>Bacteria</taxon>
        <taxon>Pseudomonadati</taxon>
        <taxon>Pseudomonadota</taxon>
        <taxon>Gammaproteobacteria</taxon>
        <taxon>Pseudomonadales</taxon>
        <taxon>Pseudomonadaceae</taxon>
        <taxon>Pseudomonas</taxon>
        <taxon>Pseudomonas amygdali</taxon>
    </lineage>
</organism>
<dbReference type="SMART" id="SM00073">
    <property type="entry name" value="HPT"/>
    <property type="match status" value="1"/>
</dbReference>
<dbReference type="SMART" id="SM00260">
    <property type="entry name" value="CheW"/>
    <property type="match status" value="1"/>
</dbReference>
<dbReference type="Gene3D" id="3.30.565.10">
    <property type="entry name" value="Histidine kinase-like ATPase, C-terminal domain"/>
    <property type="match status" value="1"/>
</dbReference>